<dbReference type="GO" id="GO:0009061">
    <property type="term" value="P:anaerobic respiration"/>
    <property type="evidence" value="ECO:0007669"/>
    <property type="project" value="InterPro"/>
</dbReference>
<dbReference type="Pfam" id="PF03892">
    <property type="entry name" value="NapB"/>
    <property type="match status" value="1"/>
</dbReference>
<dbReference type="EMBL" id="CP107246">
    <property type="protein sequence ID" value="WIM04596.1"/>
    <property type="molecule type" value="Genomic_DNA"/>
</dbReference>
<dbReference type="InterPro" id="IPR005591">
    <property type="entry name" value="NapB"/>
</dbReference>
<protein>
    <recommendedName>
        <fullName evidence="3">Periplasmic nitrate reductase, electron transfer subunit</fullName>
    </recommendedName>
    <alternativeName>
        <fullName evidence="11">Diheme cytochrome c NapB</fullName>
    </alternativeName>
</protein>
<keyword evidence="10" id="KW-0408">Iron</keyword>
<gene>
    <name evidence="13" type="ORF">OHM77_07730</name>
</gene>
<evidence type="ECO:0000256" key="8">
    <source>
        <dbReference type="ARBA" id="ARBA00022764"/>
    </source>
</evidence>
<proteinExistence type="inferred from homology"/>
<evidence type="ECO:0000256" key="11">
    <source>
        <dbReference type="ARBA" id="ARBA00031832"/>
    </source>
</evidence>
<keyword evidence="4" id="KW-0813">Transport</keyword>
<dbReference type="PROSITE" id="PS51257">
    <property type="entry name" value="PROKAR_LIPOPROTEIN"/>
    <property type="match status" value="1"/>
</dbReference>
<evidence type="ECO:0000256" key="10">
    <source>
        <dbReference type="ARBA" id="ARBA00023004"/>
    </source>
</evidence>
<sequence length="151" mass="16301">MRNKSIKLTLASMTAALVASITLVGGCATTEKMVSARGTDVAAAETGFAVREYTGKKPGLQQPIARTFKEQPPLIPHATDNFDDITLEENQCMSCHGPEKYKEKKAPKLGESHFNGKQVSMARHACTMCHVPQTDAAPLVESTFTGNLPPR</sequence>
<dbReference type="GO" id="GO:0042597">
    <property type="term" value="C:periplasmic space"/>
    <property type="evidence" value="ECO:0007669"/>
    <property type="project" value="UniProtKB-SubCell"/>
</dbReference>
<dbReference type="InterPro" id="IPR036280">
    <property type="entry name" value="Multihaem_cyt_sf"/>
</dbReference>
<dbReference type="PANTHER" id="PTHR38604:SF1">
    <property type="entry name" value="PERIPLASMIC NITRATE REDUCTASE, ELECTRON TRANSFER SUBUNIT"/>
    <property type="match status" value="1"/>
</dbReference>
<keyword evidence="8" id="KW-0574">Periplasm</keyword>
<dbReference type="SUPFAM" id="SSF48695">
    <property type="entry name" value="Multiheme cytochromes"/>
    <property type="match status" value="1"/>
</dbReference>
<dbReference type="Gene3D" id="1.10.1130.10">
    <property type="entry name" value="Flavocytochrome C3, Chain A"/>
    <property type="match status" value="1"/>
</dbReference>
<keyword evidence="5" id="KW-0349">Heme</keyword>
<dbReference type="GO" id="GO:0046872">
    <property type="term" value="F:metal ion binding"/>
    <property type="evidence" value="ECO:0007669"/>
    <property type="project" value="UniProtKB-KW"/>
</dbReference>
<evidence type="ECO:0000256" key="2">
    <source>
        <dbReference type="ARBA" id="ARBA00007368"/>
    </source>
</evidence>
<evidence type="ECO:0000313" key="13">
    <source>
        <dbReference type="EMBL" id="WIM04596.1"/>
    </source>
</evidence>
<dbReference type="AlphaFoldDB" id="A0AA49FJ63"/>
<keyword evidence="7 12" id="KW-0732">Signal</keyword>
<dbReference type="Proteomes" id="UP001234916">
    <property type="component" value="Chromosome"/>
</dbReference>
<comment type="subcellular location">
    <subcellularLocation>
        <location evidence="1">Periplasm</location>
    </subcellularLocation>
</comment>
<reference evidence="13" key="1">
    <citation type="journal article" date="2023" name="Nat. Microbiol.">
        <title>Enrichment and characterization of a nitric oxide-reducing microbial community in a continuous bioreactor.</title>
        <authorList>
            <person name="Garrido-Amador P."/>
            <person name="Stortenbeker N."/>
            <person name="Wessels H.J.C.T."/>
            <person name="Speth D.R."/>
            <person name="Garcia-Heredia I."/>
            <person name="Kartal B."/>
        </authorList>
    </citation>
    <scope>NUCLEOTIDE SEQUENCE</scope>
    <source>
        <strain evidence="13">MAG1</strain>
    </source>
</reference>
<keyword evidence="9" id="KW-0249">Electron transport</keyword>
<dbReference type="KEGG" id="npv:OHM77_07730"/>
<evidence type="ECO:0000256" key="4">
    <source>
        <dbReference type="ARBA" id="ARBA00022448"/>
    </source>
</evidence>
<evidence type="ECO:0000256" key="9">
    <source>
        <dbReference type="ARBA" id="ARBA00022982"/>
    </source>
</evidence>
<organism evidence="13">
    <name type="scientific">Candidatus Nitricoxidivorans perseverans</name>
    <dbReference type="NCBI Taxonomy" id="2975601"/>
    <lineage>
        <taxon>Bacteria</taxon>
        <taxon>Pseudomonadati</taxon>
        <taxon>Pseudomonadota</taxon>
        <taxon>Betaproteobacteria</taxon>
        <taxon>Nitrosomonadales</taxon>
        <taxon>Sterolibacteriaceae</taxon>
        <taxon>Candidatus Nitricoxidivorans</taxon>
    </lineage>
</organism>
<accession>A0AA49FJ63</accession>
<evidence type="ECO:0000256" key="1">
    <source>
        <dbReference type="ARBA" id="ARBA00004418"/>
    </source>
</evidence>
<evidence type="ECO:0000256" key="3">
    <source>
        <dbReference type="ARBA" id="ARBA00013773"/>
    </source>
</evidence>
<keyword evidence="6" id="KW-0479">Metal-binding</keyword>
<feature type="signal peptide" evidence="12">
    <location>
        <begin position="1"/>
        <end position="19"/>
    </location>
</feature>
<comment type="similarity">
    <text evidence="2">Belongs to the NapB family.</text>
</comment>
<evidence type="ECO:0000256" key="12">
    <source>
        <dbReference type="SAM" id="SignalP"/>
    </source>
</evidence>
<evidence type="ECO:0000256" key="5">
    <source>
        <dbReference type="ARBA" id="ARBA00022617"/>
    </source>
</evidence>
<evidence type="ECO:0000256" key="6">
    <source>
        <dbReference type="ARBA" id="ARBA00022723"/>
    </source>
</evidence>
<feature type="chain" id="PRO_5041322540" description="Periplasmic nitrate reductase, electron transfer subunit" evidence="12">
    <location>
        <begin position="20"/>
        <end position="151"/>
    </location>
</feature>
<evidence type="ECO:0000256" key="7">
    <source>
        <dbReference type="ARBA" id="ARBA00022729"/>
    </source>
</evidence>
<name>A0AA49FJ63_9PROT</name>
<dbReference type="PANTHER" id="PTHR38604">
    <property type="entry name" value="PERIPLASMIC NITRATE REDUCTASE, ELECTRON TRANSFER SUBUNIT"/>
    <property type="match status" value="1"/>
</dbReference>